<evidence type="ECO:0000313" key="3">
    <source>
        <dbReference type="Proteomes" id="UP001595872"/>
    </source>
</evidence>
<dbReference type="Proteomes" id="UP001595872">
    <property type="component" value="Unassembled WGS sequence"/>
</dbReference>
<dbReference type="EMBL" id="JBHSIT010000017">
    <property type="protein sequence ID" value="MFC4913498.1"/>
    <property type="molecule type" value="Genomic_DNA"/>
</dbReference>
<evidence type="ECO:0000313" key="2">
    <source>
        <dbReference type="EMBL" id="MFC4913498.1"/>
    </source>
</evidence>
<accession>A0ABV9UC69</accession>
<dbReference type="Pfam" id="PF12680">
    <property type="entry name" value="SnoaL_2"/>
    <property type="match status" value="1"/>
</dbReference>
<protein>
    <submittedName>
        <fullName evidence="2">Nuclear transport factor 2 family protein</fullName>
    </submittedName>
</protein>
<feature type="domain" description="SnoaL-like" evidence="1">
    <location>
        <begin position="22"/>
        <end position="118"/>
    </location>
</feature>
<dbReference type="InterPro" id="IPR032710">
    <property type="entry name" value="NTF2-like_dom_sf"/>
</dbReference>
<reference evidence="3" key="1">
    <citation type="journal article" date="2019" name="Int. J. Syst. Evol. Microbiol.">
        <title>The Global Catalogue of Microorganisms (GCM) 10K type strain sequencing project: providing services to taxonomists for standard genome sequencing and annotation.</title>
        <authorList>
            <consortium name="The Broad Institute Genomics Platform"/>
            <consortium name="The Broad Institute Genome Sequencing Center for Infectious Disease"/>
            <person name="Wu L."/>
            <person name="Ma J."/>
        </authorList>
    </citation>
    <scope>NUCLEOTIDE SEQUENCE [LARGE SCALE GENOMIC DNA]</scope>
    <source>
        <strain evidence="3">KLKA75</strain>
    </source>
</reference>
<gene>
    <name evidence="2" type="ORF">ACFPCY_39800</name>
</gene>
<dbReference type="Gene3D" id="3.10.450.50">
    <property type="match status" value="1"/>
</dbReference>
<dbReference type="RefSeq" id="WP_378264475.1">
    <property type="nucleotide sequence ID" value="NZ_JBHSIT010000017.1"/>
</dbReference>
<dbReference type="InterPro" id="IPR037401">
    <property type="entry name" value="SnoaL-like"/>
</dbReference>
<dbReference type="SUPFAM" id="SSF54427">
    <property type="entry name" value="NTF2-like"/>
    <property type="match status" value="1"/>
</dbReference>
<sequence length="130" mass="13986">MPDSTTPGTGTPDTEYMKATMRRYADLFNAGDHVAVADLYADDAVIEDPVGKPPVAGRAAIEKFYADSIAAGAKLTAHEVRGSYGNRAAMRFSADLPGLHIDGIEVMTFGEDGKVVRMEAFWGPDDFRTV</sequence>
<name>A0ABV9UC69_9ACTN</name>
<proteinExistence type="predicted"/>
<keyword evidence="3" id="KW-1185">Reference proteome</keyword>
<organism evidence="2 3">
    <name type="scientific">Actinomadura gamaensis</name>
    <dbReference type="NCBI Taxonomy" id="1763541"/>
    <lineage>
        <taxon>Bacteria</taxon>
        <taxon>Bacillati</taxon>
        <taxon>Actinomycetota</taxon>
        <taxon>Actinomycetes</taxon>
        <taxon>Streptosporangiales</taxon>
        <taxon>Thermomonosporaceae</taxon>
        <taxon>Actinomadura</taxon>
    </lineage>
</organism>
<evidence type="ECO:0000259" key="1">
    <source>
        <dbReference type="Pfam" id="PF12680"/>
    </source>
</evidence>
<comment type="caution">
    <text evidence="2">The sequence shown here is derived from an EMBL/GenBank/DDBJ whole genome shotgun (WGS) entry which is preliminary data.</text>
</comment>